<evidence type="ECO:0000256" key="7">
    <source>
        <dbReference type="ARBA" id="ARBA00023006"/>
    </source>
</evidence>
<evidence type="ECO:0000256" key="1">
    <source>
        <dbReference type="ARBA" id="ARBA00004406"/>
    </source>
</evidence>
<dbReference type="GO" id="GO:0034727">
    <property type="term" value="P:piecemeal microautophagy of the nucleus"/>
    <property type="evidence" value="ECO:0007669"/>
    <property type="project" value="TreeGrafter"/>
</dbReference>
<comment type="caution">
    <text evidence="13">The sequence shown here is derived from an EMBL/GenBank/DDBJ whole genome shotgun (WGS) entry which is preliminary data.</text>
</comment>
<accession>A0A813VKM1</accession>
<comment type="similarity">
    <text evidence="3">Belongs to the ATG2 family.</text>
</comment>
<evidence type="ECO:0000256" key="4">
    <source>
        <dbReference type="ARBA" id="ARBA00018070"/>
    </source>
</evidence>
<dbReference type="InterPro" id="IPR026849">
    <property type="entry name" value="ATG2"/>
</dbReference>
<gene>
    <name evidence="13" type="ORF">GPM918_LOCUS5593</name>
    <name evidence="14" type="ORF">SRO942_LOCUS5593</name>
</gene>
<proteinExistence type="inferred from homology"/>
<evidence type="ECO:0000256" key="9">
    <source>
        <dbReference type="ARBA" id="ARBA00023136"/>
    </source>
</evidence>
<evidence type="ECO:0000256" key="5">
    <source>
        <dbReference type="ARBA" id="ARBA00022448"/>
    </source>
</evidence>
<dbReference type="PANTHER" id="PTHR13190">
    <property type="entry name" value="AUTOPHAGY-RELATED 2, ISOFORM A"/>
    <property type="match status" value="1"/>
</dbReference>
<evidence type="ECO:0000313" key="15">
    <source>
        <dbReference type="Proteomes" id="UP000663829"/>
    </source>
</evidence>
<feature type="region of interest" description="Disordered" evidence="12">
    <location>
        <begin position="1844"/>
        <end position="1896"/>
    </location>
</feature>
<keyword evidence="5" id="KW-0813">Transport</keyword>
<evidence type="ECO:0000313" key="13">
    <source>
        <dbReference type="EMBL" id="CAF0841578.1"/>
    </source>
</evidence>
<keyword evidence="8" id="KW-0445">Lipid transport</keyword>
<dbReference type="GO" id="GO:0061709">
    <property type="term" value="P:reticulophagy"/>
    <property type="evidence" value="ECO:0007669"/>
    <property type="project" value="TreeGrafter"/>
</dbReference>
<keyword evidence="9" id="KW-0472">Membrane</keyword>
<dbReference type="GO" id="GO:0032266">
    <property type="term" value="F:phosphatidylinositol-3-phosphate binding"/>
    <property type="evidence" value="ECO:0007669"/>
    <property type="project" value="TreeGrafter"/>
</dbReference>
<feature type="compositionally biased region" description="Low complexity" evidence="12">
    <location>
        <begin position="1844"/>
        <end position="1854"/>
    </location>
</feature>
<dbReference type="EMBL" id="CAJNOQ010000816">
    <property type="protein sequence ID" value="CAF0841578.1"/>
    <property type="molecule type" value="Genomic_DNA"/>
</dbReference>
<dbReference type="GO" id="GO:0005789">
    <property type="term" value="C:endoplasmic reticulum membrane"/>
    <property type="evidence" value="ECO:0007669"/>
    <property type="project" value="UniProtKB-SubCell"/>
</dbReference>
<comment type="catalytic activity">
    <reaction evidence="10">
        <text>a 1,2-diacyl-sn-glycero-3-phospho-L-serine(in) = a 1,2-diacyl-sn-glycero-3-phospho-L-serine(out)</text>
        <dbReference type="Rhea" id="RHEA:38663"/>
        <dbReference type="ChEBI" id="CHEBI:57262"/>
    </reaction>
</comment>
<evidence type="ECO:0000313" key="14">
    <source>
        <dbReference type="EMBL" id="CAF3628948.1"/>
    </source>
</evidence>
<dbReference type="GO" id="GO:0006869">
    <property type="term" value="P:lipid transport"/>
    <property type="evidence" value="ECO:0007669"/>
    <property type="project" value="UniProtKB-KW"/>
</dbReference>
<dbReference type="GO" id="GO:0061723">
    <property type="term" value="P:glycophagy"/>
    <property type="evidence" value="ECO:0007669"/>
    <property type="project" value="TreeGrafter"/>
</dbReference>
<dbReference type="GO" id="GO:0061908">
    <property type="term" value="C:phagophore"/>
    <property type="evidence" value="ECO:0007669"/>
    <property type="project" value="TreeGrafter"/>
</dbReference>
<evidence type="ECO:0000256" key="8">
    <source>
        <dbReference type="ARBA" id="ARBA00023055"/>
    </source>
</evidence>
<evidence type="ECO:0000256" key="12">
    <source>
        <dbReference type="SAM" id="MobiDB-lite"/>
    </source>
</evidence>
<feature type="compositionally biased region" description="Low complexity" evidence="12">
    <location>
        <begin position="1877"/>
        <end position="1896"/>
    </location>
</feature>
<evidence type="ECO:0000256" key="11">
    <source>
        <dbReference type="ARBA" id="ARBA00024615"/>
    </source>
</evidence>
<dbReference type="GO" id="GO:0043495">
    <property type="term" value="F:protein-membrane adaptor activity"/>
    <property type="evidence" value="ECO:0007669"/>
    <property type="project" value="TreeGrafter"/>
</dbReference>
<dbReference type="EMBL" id="CAJOBC010000816">
    <property type="protein sequence ID" value="CAF3628948.1"/>
    <property type="molecule type" value="Genomic_DNA"/>
</dbReference>
<comment type="subcellular location">
    <subcellularLocation>
        <location evidence="1">Endoplasmic reticulum membrane</location>
        <topology evidence="1">Peripheral membrane protein</topology>
    </subcellularLocation>
    <subcellularLocation>
        <location evidence="2">Preautophagosomal structure membrane</location>
        <topology evidence="2">Peripheral membrane protein</topology>
    </subcellularLocation>
</comment>
<dbReference type="GO" id="GO:0034045">
    <property type="term" value="C:phagophore assembly site membrane"/>
    <property type="evidence" value="ECO:0007669"/>
    <property type="project" value="UniProtKB-SubCell"/>
</dbReference>
<dbReference type="Proteomes" id="UP000681722">
    <property type="component" value="Unassembled WGS sequence"/>
</dbReference>
<organism evidence="13 15">
    <name type="scientific">Didymodactylos carnosus</name>
    <dbReference type="NCBI Taxonomy" id="1234261"/>
    <lineage>
        <taxon>Eukaryota</taxon>
        <taxon>Metazoa</taxon>
        <taxon>Spiralia</taxon>
        <taxon>Gnathifera</taxon>
        <taxon>Rotifera</taxon>
        <taxon>Eurotatoria</taxon>
        <taxon>Bdelloidea</taxon>
        <taxon>Philodinida</taxon>
        <taxon>Philodinidae</taxon>
        <taxon>Didymodactylos</taxon>
    </lineage>
</organism>
<dbReference type="Proteomes" id="UP000663829">
    <property type="component" value="Unassembled WGS sequence"/>
</dbReference>
<protein>
    <recommendedName>
        <fullName evidence="4">Autophagy-related protein 2</fullName>
    </recommendedName>
</protein>
<dbReference type="GO" id="GO:0000045">
    <property type="term" value="P:autophagosome assembly"/>
    <property type="evidence" value="ECO:0007669"/>
    <property type="project" value="TreeGrafter"/>
</dbReference>
<keyword evidence="6" id="KW-0256">Endoplasmic reticulum</keyword>
<dbReference type="Pfam" id="PF13329">
    <property type="entry name" value="ATG2_CAD"/>
    <property type="match status" value="1"/>
</dbReference>
<evidence type="ECO:0000256" key="6">
    <source>
        <dbReference type="ARBA" id="ARBA00022824"/>
    </source>
</evidence>
<dbReference type="OrthoDB" id="18982at2759"/>
<dbReference type="PANTHER" id="PTHR13190:SF1">
    <property type="entry name" value="AUTOPHAGY-RELATED 2, ISOFORM A"/>
    <property type="match status" value="1"/>
</dbReference>
<sequence length="2177" mass="247030">MVEWFFPWSNSLKTRACRQLIQHYLGIFLQEKLSLDQLSIDLFSGRVQVKDVILNLSVLNESLTHNNIPFEIVKAYVGEINLLIPWNSLIKDNSLLDIKELQITIRPNETKKPIITSETSFELSSMFNSMNTSMLIAQECLKNEIEENQSYQGLETFAATIDSILARVRVTLTDTVIRMEHLINDDDHGVALEIRIKKFEYYDSEASIDLHLPTDSKPFLRPTIFTNKNFVLSGVSLYTDEFLTYAKKSSMTESIIEFSTSDHLIADSMTTSVVSNASSSATRMVGYITYEQILCLTISGTQDIRLKLKQSDQVFGPKVEIEAHCGSVTCLLTPKQLQSLIVLVTAYQKAALNSTSKDDRQLKSKLKSRPMNDDDFKKIEQTLAEEIRKKNFPSEQTDFYTFNDTEFRETPDSMFCSAKGMSASIDLQSSYTSSRNDNASVSNRQRLSDNTLVNTSIPDTTRLKELSRHLLEQSPSCAITKCRLQFNFISVCLLHRDLQPSLNDCKISMTTISSPLKDFADAYFENTSTITTSGLLTTDKQISELREKYSNACLKDHLSIIGKPFTLDFSQQVAQKCLRFDLDIRLGFFDVCECLRKENTTSTHQQKNTSVTDMIYNRLVTFNRSDNDSTSHSFTSSLNSITSSIQINISNFNVLNSNQTATRSYDRQLSSVCPYTDINIRLAQCQIDFDISIIDRIHCLLKACQINQTHRHQMAQAAATHFHNHNSQTLYQTSYESNDNSLIMLNISSPFCTFNLRFPIPDLQPLIKRRPWWIQTIHKELLCFDLKQLHFKSNILLNEKTENNKFEITSECIQVYFMTDIESNERMHIAQVECGNGEIIKLVISSSDQTNNLLNQLDHISETLCESVICRLPTTDNKVPLSNKNALYDNRQMLTAAEADDMDRFFSICSEETKLYVHILIPYLMLYIPNQKFLENIYNKFVNNLFMWECSAPWSNTNNDHMYSTTTGMNDYRNPRLYNSFYYQNDNNNPRSDGKFQTCKTGINADLSDSDTNVSDADDNIEDDEERKANGAHNLVLKLDIKDLHIAAFAPSAPLNELNETEKKTTTTTHVGEFRIDGKDLTLAIVDGYHSDPNLQYFCLMTKSASLHHNGHAIPLKNNARLSDVIGRTLPELIRSLPPNTFPKYNHNDSTMIRAAFEIRTNADRSNGKQKTIRGSFSIDGAMLHQKFVPKAENWLLQLIELFDLTDDEVPGYIPSTSVVEWYLEFRHCAISYRPLHFDVKCFVAIESLTLASTYVKNSKTTLLELDLDEWAIYLSKKREKYQIDVQNDYVCVMNGGAFEVKLCFNDLVEEILKSPLVDIKISCNMINLRTCSDSAAALIDLLKYIVTDGDLQTHNNSTTENIPTDTVRKHERPPRLSIGQIFDGGDDIDDNTSTSILKETKKPSQESLQTMMLEEAMKEQKPDQMHTQISSSSISSCTLIDHQVHPSPSRTIARSSPTIKMNQSDILPPILFDTHQSDSDNEIKNDDIEFESGPVFSPSLQTETSIHYRNTSVSVPSFSLLSKVSEKSNNRIRQQQSSNCLYVGSERRNDDFREFELIEREIGMGRPPQNGVCQIHVLTDQTIHINDNHFSKPLERNDILNAPSYLPVPTFRFSIRNLSLVWFIYGGSDFKEKSKSDDGHQPLVQLNIDESIRSFPVRFSAVTSNDTIGGNTTVQSQKKAGGRLLSAYDPSQLNRRQRGGTYRDLNTSMEFSITKARCQYEIYPDKAKQCSRFAFAIHEFEIRDRLIARSEINKFLYLYTTEALPRRTHADMLVIKVLYTKPEGFDQHSQIDGKKLDNDVSDINELLECEIKVSLQPLRINIDQDALVFMRQFFTELTVNNSSSVTNETSSNLPGYQNSSMDADHDDNTFSSSPRSPTSVLATPVSSSPPSSTSAGPSVFIKHFVFSPSVPIRLDYHGKLRNELLFEQGPFLNLLIGLAQLNKVDLNLKRIFYKRGLLGYERLLTFILNEWLHDIRPTDVLKGIVPISSITQIVQGIRDLFWLPIDQYRKDGRIIRGIQRGASSFTTSTALAIIELSNRLVHCAHIAALLCFELVSPSTLSTASSLSLQQNSSSNNRIMVRSHPPPNDIREGVSYAVNVVRQSINATSHTLKTEAQIGKRRKGVLGVVGGILRQMPAVAVQPLVTSTKAAENFLVGVRNQLDRDERNDDKEKYKSQ</sequence>
<reference evidence="13" key="1">
    <citation type="submission" date="2021-02" db="EMBL/GenBank/DDBJ databases">
        <authorList>
            <person name="Nowell W R."/>
        </authorList>
    </citation>
    <scope>NUCLEOTIDE SEQUENCE</scope>
</reference>
<dbReference type="GO" id="GO:0000422">
    <property type="term" value="P:autophagy of mitochondrion"/>
    <property type="evidence" value="ECO:0007669"/>
    <property type="project" value="TreeGrafter"/>
</dbReference>
<keyword evidence="7" id="KW-0072">Autophagy</keyword>
<evidence type="ECO:0000256" key="3">
    <source>
        <dbReference type="ARBA" id="ARBA00009714"/>
    </source>
</evidence>
<comment type="catalytic activity">
    <reaction evidence="11">
        <text>a 1,2-diacyl-sn-glycero-3-phosphoethanolamine(in) = a 1,2-diacyl-sn-glycero-3-phosphoethanolamine(out)</text>
        <dbReference type="Rhea" id="RHEA:38895"/>
        <dbReference type="ChEBI" id="CHEBI:64612"/>
    </reaction>
</comment>
<keyword evidence="15" id="KW-1185">Reference proteome</keyword>
<evidence type="ECO:0000256" key="10">
    <source>
        <dbReference type="ARBA" id="ARBA00024479"/>
    </source>
</evidence>
<evidence type="ECO:0000256" key="2">
    <source>
        <dbReference type="ARBA" id="ARBA00004623"/>
    </source>
</evidence>
<name>A0A813VKM1_9BILA</name>